<geneLocation type="plasmid" evidence="2 3">
    <name>pSID</name>
</geneLocation>
<protein>
    <submittedName>
        <fullName evidence="2">Uncharacterized protein</fullName>
    </submittedName>
</protein>
<evidence type="ECO:0000313" key="2">
    <source>
        <dbReference type="EMBL" id="QOW01963.1"/>
    </source>
</evidence>
<feature type="transmembrane region" description="Helical" evidence="1">
    <location>
        <begin position="58"/>
        <end position="78"/>
    </location>
</feature>
<feature type="transmembrane region" description="Helical" evidence="1">
    <location>
        <begin position="29"/>
        <end position="46"/>
    </location>
</feature>
<name>A0A7M2XX96_9NOCA</name>
<dbReference type="EMBL" id="CP063453">
    <property type="protein sequence ID" value="QOW01963.1"/>
    <property type="molecule type" value="Genomic_DNA"/>
</dbReference>
<organism evidence="2 3">
    <name type="scientific">Rhodococcus pyridinivorans</name>
    <dbReference type="NCBI Taxonomy" id="103816"/>
    <lineage>
        <taxon>Bacteria</taxon>
        <taxon>Bacillati</taxon>
        <taxon>Actinomycetota</taxon>
        <taxon>Actinomycetes</taxon>
        <taxon>Mycobacteriales</taxon>
        <taxon>Nocardiaceae</taxon>
        <taxon>Rhodococcus</taxon>
    </lineage>
</organism>
<accession>A0A7M2XX96</accession>
<evidence type="ECO:0000313" key="3">
    <source>
        <dbReference type="Proteomes" id="UP000593818"/>
    </source>
</evidence>
<dbReference type="RefSeq" id="WP_138846065.1">
    <property type="nucleotide sequence ID" value="NZ_CP040720.1"/>
</dbReference>
<keyword evidence="1" id="KW-0472">Membrane</keyword>
<evidence type="ECO:0000256" key="1">
    <source>
        <dbReference type="SAM" id="Phobius"/>
    </source>
</evidence>
<gene>
    <name evidence="2" type="ORF">INP59_26685</name>
</gene>
<keyword evidence="3" id="KW-1185">Reference proteome</keyword>
<dbReference type="AlphaFoldDB" id="A0A7M2XX96"/>
<sequence>MDLADRTRRWAGQAINEVGARLTTTRGRLVLWGVVLVLSASLSETGSQRLGDGGVRMAALMLAVIALELTVAAVRWLWRRFKQRRARHAVRSGR</sequence>
<keyword evidence="1" id="KW-1133">Transmembrane helix</keyword>
<proteinExistence type="predicted"/>
<dbReference type="Proteomes" id="UP000593818">
    <property type="component" value="Plasmid pSID"/>
</dbReference>
<keyword evidence="2" id="KW-0614">Plasmid</keyword>
<keyword evidence="1" id="KW-0812">Transmembrane</keyword>
<reference evidence="2 3" key="1">
    <citation type="submission" date="2020-10" db="EMBL/GenBank/DDBJ databases">
        <title>Whole genome sequence of oil-degrading bacteria Rhodococcus pyridinivorans strain 5Ap.</title>
        <authorList>
            <person name="Akhremchuk A.E."/>
            <person name="Valentovich L.N."/>
            <person name="Charniauskaya M.I."/>
            <person name="Bukliarevich H.A."/>
            <person name="Titok M.A."/>
        </authorList>
    </citation>
    <scope>NUCLEOTIDE SEQUENCE [LARGE SCALE GENOMIC DNA]</scope>
    <source>
        <strain evidence="2 3">5Ap</strain>
        <plasmid evidence="2 3">pSID</plasmid>
    </source>
</reference>